<keyword evidence="2" id="KW-1185">Reference proteome</keyword>
<evidence type="ECO:0000313" key="1">
    <source>
        <dbReference type="EMBL" id="MDT0295830.1"/>
    </source>
</evidence>
<evidence type="ECO:0000313" key="2">
    <source>
        <dbReference type="Proteomes" id="UP001182991"/>
    </source>
</evidence>
<proteinExistence type="predicted"/>
<comment type="caution">
    <text evidence="1">The sequence shown here is derived from an EMBL/GenBank/DDBJ whole genome shotgun (WGS) entry which is preliminary data.</text>
</comment>
<reference evidence="2" key="1">
    <citation type="submission" date="2023-07" db="EMBL/GenBank/DDBJ databases">
        <title>Isolating and identifying novel microbial strains from the Mariana Trench.</title>
        <authorList>
            <person name="Fu H."/>
        </authorList>
    </citation>
    <scope>NUCLEOTIDE SEQUENCE [LARGE SCALE GENOMIC DNA]</scope>
    <source>
        <strain evidence="2">T-y2</strain>
    </source>
</reference>
<dbReference type="Proteomes" id="UP001182991">
    <property type="component" value="Unassembled WGS sequence"/>
</dbReference>
<organism evidence="1 2">
    <name type="scientific">Mesonia ostreae</name>
    <dbReference type="NCBI Taxonomy" id="861110"/>
    <lineage>
        <taxon>Bacteria</taxon>
        <taxon>Pseudomonadati</taxon>
        <taxon>Bacteroidota</taxon>
        <taxon>Flavobacteriia</taxon>
        <taxon>Flavobacteriales</taxon>
        <taxon>Flavobacteriaceae</taxon>
        <taxon>Mesonia</taxon>
    </lineage>
</organism>
<dbReference type="RefSeq" id="WP_311402758.1">
    <property type="nucleotide sequence ID" value="NZ_JAVRBG010000021.1"/>
</dbReference>
<gene>
    <name evidence="1" type="ORF">RLT85_14450</name>
</gene>
<name>A0ABU2KM76_9FLAO</name>
<sequence length="276" mass="32411">MKKPKSILERLALKWRKDELDYYLDIAKSKDFYEFELPTSTRTAWQVENHYVPNAKGPKSKIYKNEKGQFVVEMDESVEPTISRLQRLFSDFNLPPKNTDVGNVILYKSAKITDFISGDSLSANGWILSGKVKKILADFNIGKHRFYPIIVEHKDKKYSDYFYLQFSNDATKYVDYKKSTFYKNKKLVDLPETREDIEINSQKEIDDKTKELRKIDKWCSIKPKTIALTNKFPAFDLFEFHHLNTISKFISDRLKVRLESENITGYIAKETSKVKI</sequence>
<dbReference type="EMBL" id="JAVRBG010000021">
    <property type="protein sequence ID" value="MDT0295830.1"/>
    <property type="molecule type" value="Genomic_DNA"/>
</dbReference>
<protein>
    <submittedName>
        <fullName evidence="1">Uncharacterized protein</fullName>
    </submittedName>
</protein>
<accession>A0ABU2KM76</accession>